<keyword evidence="13" id="KW-1185">Reference proteome</keyword>
<dbReference type="FunFam" id="2.40.110.10:FF:000009">
    <property type="entry name" value="Acyl-CoA dehydrogenase"/>
    <property type="match status" value="1"/>
</dbReference>
<dbReference type="InterPro" id="IPR037069">
    <property type="entry name" value="AcylCoA_DH/ox_N_sf"/>
</dbReference>
<dbReference type="EC" id="1.3.8.11" evidence="6"/>
<comment type="caution">
    <text evidence="12">The sequence shown here is derived from an EMBL/GenBank/DDBJ whole genome shotgun (WGS) entry which is preliminary data.</text>
</comment>
<evidence type="ECO:0000256" key="5">
    <source>
        <dbReference type="ARBA" id="ARBA00023002"/>
    </source>
</evidence>
<name>A0A2T1KPK8_9GAMM</name>
<proteinExistence type="inferred from homology"/>
<dbReference type="InterPro" id="IPR013786">
    <property type="entry name" value="AcylCoA_DH/ox_N"/>
</dbReference>
<evidence type="ECO:0000256" key="8">
    <source>
        <dbReference type="RuleBase" id="RU362125"/>
    </source>
</evidence>
<reference evidence="12 13" key="1">
    <citation type="submission" date="2018-03" db="EMBL/GenBank/DDBJ databases">
        <title>Marinobacter brunus sp. nov., a marine bacterium of Gamma-proteobacteria isolated from the surface seawater of the South China Sea.</title>
        <authorList>
            <person name="Cheng H."/>
            <person name="Wu Y.-H."/>
            <person name="Xamxidin M."/>
            <person name="Xu X.-W."/>
        </authorList>
    </citation>
    <scope>NUCLEOTIDE SEQUENCE [LARGE SCALE GENOMIC DNA]</scope>
    <source>
        <strain evidence="12 13">NH169-3</strain>
    </source>
</reference>
<keyword evidence="3 8" id="KW-0285">Flavoprotein</keyword>
<dbReference type="InterPro" id="IPR036250">
    <property type="entry name" value="AcylCo_DH-like_C"/>
</dbReference>
<dbReference type="Proteomes" id="UP000239866">
    <property type="component" value="Unassembled WGS sequence"/>
</dbReference>
<feature type="domain" description="Acyl-CoA dehydrogenase/oxidase N-terminal" evidence="11">
    <location>
        <begin position="7"/>
        <end position="117"/>
    </location>
</feature>
<dbReference type="PANTHER" id="PTHR43884">
    <property type="entry name" value="ACYL-COA DEHYDROGENASE"/>
    <property type="match status" value="1"/>
</dbReference>
<dbReference type="Gene3D" id="1.10.540.10">
    <property type="entry name" value="Acyl-CoA dehydrogenase/oxidase, N-terminal domain"/>
    <property type="match status" value="1"/>
</dbReference>
<dbReference type="InterPro" id="IPR006089">
    <property type="entry name" value="Acyl-CoA_DH_CS"/>
</dbReference>
<dbReference type="PIRSF" id="PIRSF016578">
    <property type="entry name" value="HsaA"/>
    <property type="match status" value="1"/>
</dbReference>
<evidence type="ECO:0000313" key="12">
    <source>
        <dbReference type="EMBL" id="PSF11968.1"/>
    </source>
</evidence>
<evidence type="ECO:0000256" key="2">
    <source>
        <dbReference type="ARBA" id="ARBA00009347"/>
    </source>
</evidence>
<comment type="similarity">
    <text evidence="2 8">Belongs to the acyl-CoA dehydrogenase family.</text>
</comment>
<accession>A0A2T1KPK8</accession>
<evidence type="ECO:0000259" key="10">
    <source>
        <dbReference type="Pfam" id="PF02770"/>
    </source>
</evidence>
<evidence type="ECO:0000259" key="9">
    <source>
        <dbReference type="Pfam" id="PF00441"/>
    </source>
</evidence>
<keyword evidence="5 8" id="KW-0560">Oxidoreductase</keyword>
<dbReference type="PROSITE" id="PS00073">
    <property type="entry name" value="ACYL_COA_DH_2"/>
    <property type="match status" value="1"/>
</dbReference>
<evidence type="ECO:0000256" key="3">
    <source>
        <dbReference type="ARBA" id="ARBA00022630"/>
    </source>
</evidence>
<dbReference type="InterPro" id="IPR006091">
    <property type="entry name" value="Acyl-CoA_Oxase/DH_mid-dom"/>
</dbReference>
<evidence type="ECO:0000256" key="1">
    <source>
        <dbReference type="ARBA" id="ARBA00001974"/>
    </source>
</evidence>
<dbReference type="InterPro" id="IPR009100">
    <property type="entry name" value="AcylCoA_DH/oxidase_NM_dom_sf"/>
</dbReference>
<organism evidence="12 13">
    <name type="scientific">Marinobacter fuscus</name>
    <dbReference type="NCBI Taxonomy" id="2109942"/>
    <lineage>
        <taxon>Bacteria</taxon>
        <taxon>Pseudomonadati</taxon>
        <taxon>Pseudomonadota</taxon>
        <taxon>Gammaproteobacteria</taxon>
        <taxon>Pseudomonadales</taxon>
        <taxon>Marinobacteraceae</taxon>
        <taxon>Marinobacter</taxon>
    </lineage>
</organism>
<evidence type="ECO:0000256" key="4">
    <source>
        <dbReference type="ARBA" id="ARBA00022827"/>
    </source>
</evidence>
<dbReference type="GO" id="GO:0003995">
    <property type="term" value="F:acyl-CoA dehydrogenase activity"/>
    <property type="evidence" value="ECO:0007669"/>
    <property type="project" value="InterPro"/>
</dbReference>
<evidence type="ECO:0000259" key="11">
    <source>
        <dbReference type="Pfam" id="PF02771"/>
    </source>
</evidence>
<dbReference type="PROSITE" id="PS00072">
    <property type="entry name" value="ACYL_COA_DH_1"/>
    <property type="match status" value="1"/>
</dbReference>
<evidence type="ECO:0000313" key="13">
    <source>
        <dbReference type="Proteomes" id="UP000239866"/>
    </source>
</evidence>
<feature type="domain" description="Acyl-CoA dehydrogenase/oxidase C-terminal" evidence="9">
    <location>
        <begin position="230"/>
        <end position="378"/>
    </location>
</feature>
<protein>
    <recommendedName>
        <fullName evidence="7">Cyclohexane-1-carbonyl-CoA dehydrogenase</fullName>
        <ecNumber evidence="6">1.3.8.11</ecNumber>
    </recommendedName>
</protein>
<dbReference type="Gene3D" id="1.20.140.10">
    <property type="entry name" value="Butyryl-CoA Dehydrogenase, subunit A, domain 3"/>
    <property type="match status" value="1"/>
</dbReference>
<dbReference type="InterPro" id="IPR046373">
    <property type="entry name" value="Acyl-CoA_Oxase/DH_mid-dom_sf"/>
</dbReference>
<dbReference type="FunFam" id="1.20.140.10:FF:000001">
    <property type="entry name" value="Acyl-CoA dehydrogenase"/>
    <property type="match status" value="1"/>
</dbReference>
<dbReference type="Gene3D" id="2.40.110.10">
    <property type="entry name" value="Butyryl-CoA Dehydrogenase, subunit A, domain 2"/>
    <property type="match status" value="1"/>
</dbReference>
<dbReference type="SUPFAM" id="SSF47203">
    <property type="entry name" value="Acyl-CoA dehydrogenase C-terminal domain-like"/>
    <property type="match status" value="1"/>
</dbReference>
<dbReference type="FunFam" id="1.10.540.10:FF:000001">
    <property type="entry name" value="Very long-chain-specific acyl-CoA dehydrogenase, mitochondrial"/>
    <property type="match status" value="1"/>
</dbReference>
<dbReference type="EMBL" id="PXNP01000019">
    <property type="protein sequence ID" value="PSF11968.1"/>
    <property type="molecule type" value="Genomic_DNA"/>
</dbReference>
<comment type="cofactor">
    <cofactor evidence="1 8">
        <name>FAD</name>
        <dbReference type="ChEBI" id="CHEBI:57692"/>
    </cofactor>
</comment>
<dbReference type="PANTHER" id="PTHR43884:SF9">
    <property type="entry name" value="COMPLEX I ASSEMBLY FACTOR ACAD9, MITOCHONDRIAL"/>
    <property type="match status" value="1"/>
</dbReference>
<dbReference type="InterPro" id="IPR009075">
    <property type="entry name" value="AcylCo_DH/oxidase_C"/>
</dbReference>
<dbReference type="AlphaFoldDB" id="A0A2T1KPK8"/>
<dbReference type="GO" id="GO:0050660">
    <property type="term" value="F:flavin adenine dinucleotide binding"/>
    <property type="evidence" value="ECO:0007669"/>
    <property type="project" value="InterPro"/>
</dbReference>
<feature type="domain" description="Acyl-CoA oxidase/dehydrogenase middle" evidence="10">
    <location>
        <begin position="121"/>
        <end position="217"/>
    </location>
</feature>
<sequence length="385" mass="42099">MALDKDTLNQFVDSVRRYVRERLVPLEMQVAEEDRIPEEVINEMKEMGLFGLSIPEEFGGLGLTMAEEVAVIQEMGYTSPVFRSMFGTNVGIGSQGIVIDGTPEQKAHYLPKMASGELIGSFALTEPDAGSDAGSVTTMARREGDEYVINGTKRYITNAPRAGVFTLMARTGTKEEGGRGVSAFLVDADLPGITLGKPDKKMGQKGAHTCDVIFENVRVPASALIGGKEGQGFKTAMKVLDRGRLHISALSVGTAKRLIEESVNYSTQRKQFGTEISNFQLVQAMLADSQMEYYAGKCMVEEAARSYDAGESVSMNASCCKLFCTEMVGRVADRAVQVHGGAGYIGEYCVERFYRDVRLFRLYEGTSQIQQLVIAKHLIRDAQNA</sequence>
<dbReference type="RefSeq" id="WP_106761561.1">
    <property type="nucleotide sequence ID" value="NZ_PXNP01000019.1"/>
</dbReference>
<evidence type="ECO:0000256" key="7">
    <source>
        <dbReference type="ARBA" id="ARBA00067292"/>
    </source>
</evidence>
<evidence type="ECO:0000256" key="6">
    <source>
        <dbReference type="ARBA" id="ARBA00066361"/>
    </source>
</evidence>
<dbReference type="Pfam" id="PF02770">
    <property type="entry name" value="Acyl-CoA_dh_M"/>
    <property type="match status" value="1"/>
</dbReference>
<keyword evidence="4 8" id="KW-0274">FAD</keyword>
<dbReference type="OrthoDB" id="9769473at2"/>
<dbReference type="SUPFAM" id="SSF56645">
    <property type="entry name" value="Acyl-CoA dehydrogenase NM domain-like"/>
    <property type="match status" value="1"/>
</dbReference>
<dbReference type="Pfam" id="PF00441">
    <property type="entry name" value="Acyl-CoA_dh_1"/>
    <property type="match status" value="1"/>
</dbReference>
<gene>
    <name evidence="12" type="ORF">C7H09_05275</name>
</gene>
<dbReference type="Pfam" id="PF02771">
    <property type="entry name" value="Acyl-CoA_dh_N"/>
    <property type="match status" value="1"/>
</dbReference>